<accession>A0A076G7V1</accession>
<evidence type="ECO:0000313" key="1">
    <source>
        <dbReference type="EMBL" id="AII27572.1"/>
    </source>
</evidence>
<proteinExistence type="predicted"/>
<sequence length="72" mass="7902">MKNITGKTELLKALSVGESALWVCEKDRLPSREMALFKALSLKLKIKLSQKLAVVAAPGETAFSVVMVKRVE</sequence>
<dbReference type="GeneID" id="22475370"/>
<protein>
    <submittedName>
        <fullName evidence="1">Uncharacterized protein</fullName>
    </submittedName>
</protein>
<evidence type="ECO:0000313" key="2">
    <source>
        <dbReference type="Proteomes" id="UP000028961"/>
    </source>
</evidence>
<reference evidence="1 2" key="1">
    <citation type="journal article" date="2015" name="Genome Announc.">
        <title>Genomic Analysis of Broad-Host-Range Enterobacteriophage Av-05.</title>
        <authorList>
            <person name="Amarillas L."/>
            <person name="Lopez-Cuevas O."/>
            <person name="Leon-Felix J."/>
            <person name="Castro-Del Campo N."/>
            <person name="Gerba C.P."/>
            <person name="Chaidez C."/>
        </authorList>
    </citation>
    <scope>NUCLEOTIDE SEQUENCE [LARGE SCALE GENOMIC DNA]</scope>
</reference>
<name>A0A076G7V1_9CAUD</name>
<keyword evidence="2" id="KW-1185">Reference proteome</keyword>
<gene>
    <name evidence="1" type="ORF">Av05_0029</name>
</gene>
<organism evidence="1 2">
    <name type="scientific">Escherichia phage Av-05</name>
    <dbReference type="NCBI Taxonomy" id="1527519"/>
    <lineage>
        <taxon>Viruses</taxon>
        <taxon>Duplodnaviria</taxon>
        <taxon>Heunggongvirae</taxon>
        <taxon>Uroviricota</taxon>
        <taxon>Caudoviricetes</taxon>
        <taxon>Vequintavirinae</taxon>
        <taxon>Avunavirus</taxon>
        <taxon>Avunavirus Av05</taxon>
    </lineage>
</organism>
<dbReference type="RefSeq" id="YP_009111103.1">
    <property type="nucleotide sequence ID" value="NC_025830.1"/>
</dbReference>
<dbReference type="KEGG" id="vg:22475370"/>
<dbReference type="EMBL" id="KM190144">
    <property type="protein sequence ID" value="AII27572.1"/>
    <property type="molecule type" value="Genomic_DNA"/>
</dbReference>
<dbReference type="Proteomes" id="UP000028961">
    <property type="component" value="Segment"/>
</dbReference>